<dbReference type="InterPro" id="IPR008977">
    <property type="entry name" value="PHM/PNGase_F_dom_sf"/>
</dbReference>
<dbReference type="GO" id="GO:0016715">
    <property type="term" value="F:oxidoreductase activity, acting on paired donors, with incorporation or reduction of molecular oxygen, reduced ascorbate as one donor, and incorporation of one atom of oxygen"/>
    <property type="evidence" value="ECO:0007669"/>
    <property type="project" value="InterPro"/>
</dbReference>
<dbReference type="AlphaFoldDB" id="A0A0K1EEB2"/>
<dbReference type="Gene3D" id="2.60.120.230">
    <property type="match status" value="1"/>
</dbReference>
<dbReference type="OrthoDB" id="5489300at2"/>
<protein>
    <recommendedName>
        <fullName evidence="2">Copper type II ascorbate-dependent monooxygenase C-terminal domain-containing protein</fullName>
    </recommendedName>
</protein>
<dbReference type="Proteomes" id="UP000067626">
    <property type="component" value="Chromosome"/>
</dbReference>
<dbReference type="STRING" id="52.CMC5_033540"/>
<dbReference type="KEGG" id="ccro:CMC5_033540"/>
<gene>
    <name evidence="3" type="ORF">CMC5_033540</name>
</gene>
<dbReference type="Pfam" id="PF03712">
    <property type="entry name" value="Cu2_monoox_C"/>
    <property type="match status" value="1"/>
</dbReference>
<name>A0A0K1EEB2_CHOCO</name>
<dbReference type="EMBL" id="CP012159">
    <property type="protein sequence ID" value="AKT39205.1"/>
    <property type="molecule type" value="Genomic_DNA"/>
</dbReference>
<evidence type="ECO:0000259" key="2">
    <source>
        <dbReference type="Pfam" id="PF03712"/>
    </source>
</evidence>
<evidence type="ECO:0000313" key="3">
    <source>
        <dbReference type="EMBL" id="AKT39205.1"/>
    </source>
</evidence>
<sequence>MLRHPAISLACSSRLLLVSCVIGCASTEPAELLACAEGEEAFEGRCVDPITRYEPAQPLDRDNVVAYGEPLTRLSLPPPPKSGFRLIAPPIVVQPGQEISTCVSWPYPTLNHNVVYAARLYTTPGLHHSNMIAKPVVPEHGPNPYPRCHPGADDPFGALPAVIPDVLFANSTQVEEGETLVFPPGTGFVVDTTREVSTSIHYLNTASEPATIEVVYDYFTMPAEKLVRQVSPFAMSVADFSIPPFATDVVGTTCHVFGGELVSLMPHTHKYAARFVTDLVRADGRTERLYEENGFDLESDITVYDDAIPLVDGDQMRFECTFRNTTDHDLRFGLGDNEMCILFGYVHPPEKQFVAFSETNGAPCRSIRIGAFR</sequence>
<accession>A0A0K1EEB2</accession>
<keyword evidence="1" id="KW-1015">Disulfide bond</keyword>
<evidence type="ECO:0000256" key="1">
    <source>
        <dbReference type="ARBA" id="ARBA00023157"/>
    </source>
</evidence>
<proteinExistence type="predicted"/>
<reference evidence="3 4" key="1">
    <citation type="submission" date="2015-07" db="EMBL/GenBank/DDBJ databases">
        <title>Genome analysis of myxobacterium Chondromyces crocatus Cm c5 reveals a high potential for natural compound synthesis and the genetic basis for the loss of fruiting body formation.</title>
        <authorList>
            <person name="Zaburannyi N."/>
            <person name="Bunk B."/>
            <person name="Maier J."/>
            <person name="Overmann J."/>
            <person name="Mueller R."/>
        </authorList>
    </citation>
    <scope>NUCLEOTIDE SEQUENCE [LARGE SCALE GENOMIC DNA]</scope>
    <source>
        <strain evidence="3 4">Cm c5</strain>
    </source>
</reference>
<feature type="domain" description="Copper type II ascorbate-dependent monooxygenase C-terminal" evidence="2">
    <location>
        <begin position="258"/>
        <end position="347"/>
    </location>
</feature>
<dbReference type="SUPFAM" id="SSF49742">
    <property type="entry name" value="PHM/PNGase F"/>
    <property type="match status" value="1"/>
</dbReference>
<organism evidence="3 4">
    <name type="scientific">Chondromyces crocatus</name>
    <dbReference type="NCBI Taxonomy" id="52"/>
    <lineage>
        <taxon>Bacteria</taxon>
        <taxon>Pseudomonadati</taxon>
        <taxon>Myxococcota</taxon>
        <taxon>Polyangia</taxon>
        <taxon>Polyangiales</taxon>
        <taxon>Polyangiaceae</taxon>
        <taxon>Chondromyces</taxon>
    </lineage>
</organism>
<dbReference type="RefSeq" id="WP_050431337.1">
    <property type="nucleotide sequence ID" value="NZ_CP012159.1"/>
</dbReference>
<dbReference type="InterPro" id="IPR024548">
    <property type="entry name" value="Cu2_monoox_C"/>
</dbReference>
<evidence type="ECO:0000313" key="4">
    <source>
        <dbReference type="Proteomes" id="UP000067626"/>
    </source>
</evidence>
<dbReference type="InterPro" id="IPR014784">
    <property type="entry name" value="Cu2_ascorb_mOase-like_C"/>
</dbReference>
<keyword evidence="4" id="KW-1185">Reference proteome</keyword>